<dbReference type="AlphaFoldDB" id="A0A0A0B4I5"/>
<keyword evidence="4" id="KW-1185">Reference proteome</keyword>
<dbReference type="Pfam" id="PF00072">
    <property type="entry name" value="Response_reg"/>
    <property type="match status" value="1"/>
</dbReference>
<dbReference type="GO" id="GO:0000160">
    <property type="term" value="P:phosphorelay signal transduction system"/>
    <property type="evidence" value="ECO:0007669"/>
    <property type="project" value="InterPro"/>
</dbReference>
<dbReference type="Gene3D" id="3.40.50.2300">
    <property type="match status" value="1"/>
</dbReference>
<feature type="domain" description="Response regulatory" evidence="2">
    <location>
        <begin position="9"/>
        <end position="134"/>
    </location>
</feature>
<dbReference type="RefSeq" id="WP_034633682.1">
    <property type="nucleotide sequence ID" value="NZ_AXNT01000135.1"/>
</dbReference>
<keyword evidence="1" id="KW-0597">Phosphoprotein</keyword>
<protein>
    <submittedName>
        <fullName evidence="3">Chemotaxis protein CheY</fullName>
    </submittedName>
</protein>
<evidence type="ECO:0000256" key="1">
    <source>
        <dbReference type="PROSITE-ProRule" id="PRU00169"/>
    </source>
</evidence>
<dbReference type="CDD" id="cd17557">
    <property type="entry name" value="REC_Rcp-like"/>
    <property type="match status" value="1"/>
</dbReference>
<comment type="caution">
    <text evidence="3">The sequence shown here is derived from an EMBL/GenBank/DDBJ whole genome shotgun (WGS) entry which is preliminary data.</text>
</comment>
<dbReference type="SMART" id="SM00448">
    <property type="entry name" value="REC"/>
    <property type="match status" value="1"/>
</dbReference>
<dbReference type="InterPro" id="IPR011006">
    <property type="entry name" value="CheY-like_superfamily"/>
</dbReference>
<dbReference type="EMBL" id="AXNT01000135">
    <property type="protein sequence ID" value="KGM01088.1"/>
    <property type="molecule type" value="Genomic_DNA"/>
</dbReference>
<evidence type="ECO:0000313" key="4">
    <source>
        <dbReference type="Proteomes" id="UP000029833"/>
    </source>
</evidence>
<sequence length="148" mass="16362">MTTARRRPRVLLVEDDPGDVLMIQEAYADLGRSGDLMVVNDGIDALEHVRREGTFADAPRPDLILLDLNLPRMSGREVLHALKTDPDLSHIPVVVLTTSSGEEDIVSAYTGHASSYVTKPVDFEQFVAAIHKIDRFYSEVARLPDHAA</sequence>
<dbReference type="PANTHER" id="PTHR44520:SF2">
    <property type="entry name" value="RESPONSE REGULATOR RCP1"/>
    <property type="match status" value="1"/>
</dbReference>
<evidence type="ECO:0000313" key="3">
    <source>
        <dbReference type="EMBL" id="KGM01088.1"/>
    </source>
</evidence>
<evidence type="ECO:0000259" key="2">
    <source>
        <dbReference type="PROSITE" id="PS50110"/>
    </source>
</evidence>
<dbReference type="InterPro" id="IPR052893">
    <property type="entry name" value="TCS_response_regulator"/>
</dbReference>
<proteinExistence type="predicted"/>
<dbReference type="PROSITE" id="PS50110">
    <property type="entry name" value="RESPONSE_REGULATORY"/>
    <property type="match status" value="1"/>
</dbReference>
<dbReference type="OrthoDB" id="9793549at2"/>
<dbReference type="SUPFAM" id="SSF52172">
    <property type="entry name" value="CheY-like"/>
    <property type="match status" value="1"/>
</dbReference>
<dbReference type="Proteomes" id="UP000029833">
    <property type="component" value="Unassembled WGS sequence"/>
</dbReference>
<organism evidence="3 4">
    <name type="scientific">Cellulomonas cellasea DSM 20118</name>
    <dbReference type="NCBI Taxonomy" id="1408250"/>
    <lineage>
        <taxon>Bacteria</taxon>
        <taxon>Bacillati</taxon>
        <taxon>Actinomycetota</taxon>
        <taxon>Actinomycetes</taxon>
        <taxon>Micrococcales</taxon>
        <taxon>Cellulomonadaceae</taxon>
        <taxon>Cellulomonas</taxon>
    </lineage>
</organism>
<name>A0A0A0B4I5_9CELL</name>
<dbReference type="STRING" id="1408250.Q760_03875"/>
<dbReference type="PANTHER" id="PTHR44520">
    <property type="entry name" value="RESPONSE REGULATOR RCP1-RELATED"/>
    <property type="match status" value="1"/>
</dbReference>
<feature type="modified residue" description="4-aspartylphosphate" evidence="1">
    <location>
        <position position="67"/>
    </location>
</feature>
<dbReference type="InterPro" id="IPR001789">
    <property type="entry name" value="Sig_transdc_resp-reg_receiver"/>
</dbReference>
<reference evidence="3 4" key="1">
    <citation type="submission" date="2013-10" db="EMBL/GenBank/DDBJ databases">
        <authorList>
            <person name="Wang G."/>
            <person name="Zhuang W."/>
        </authorList>
    </citation>
    <scope>NUCLEOTIDE SEQUENCE [LARGE SCALE GENOMIC DNA]</scope>
    <source>
        <strain evidence="3 4">DSM 20118</strain>
    </source>
</reference>
<gene>
    <name evidence="3" type="ORF">Q760_03875</name>
</gene>
<accession>A0A0A0B4I5</accession>